<name>A0A8H7DCA9_9AGAR</name>
<feature type="coiled-coil region" evidence="1">
    <location>
        <begin position="41"/>
        <end position="75"/>
    </location>
</feature>
<accession>A0A8H7DCA9</accession>
<organism evidence="3 4">
    <name type="scientific">Mycena sanguinolenta</name>
    <dbReference type="NCBI Taxonomy" id="230812"/>
    <lineage>
        <taxon>Eukaryota</taxon>
        <taxon>Fungi</taxon>
        <taxon>Dikarya</taxon>
        <taxon>Basidiomycota</taxon>
        <taxon>Agaricomycotina</taxon>
        <taxon>Agaricomycetes</taxon>
        <taxon>Agaricomycetidae</taxon>
        <taxon>Agaricales</taxon>
        <taxon>Marasmiineae</taxon>
        <taxon>Mycenaceae</taxon>
        <taxon>Mycena</taxon>
    </lineage>
</organism>
<feature type="compositionally biased region" description="Pro residues" evidence="2">
    <location>
        <begin position="1"/>
        <end position="10"/>
    </location>
</feature>
<sequence length="531" mass="59834">MADKPVPPSTIPRDILDSNEAHPEHNFSSIREFISRGSARRAFLDAKIAPLKAELEKLLEERDSLDKEIRKHEGAVSPLRSMPPEILSLIFTFASPPHAFANKTMNRYLMNMHEGPWVLSAVCSRWRSIVLAQPSLWAHILLDFTDDPSDSSSMERIVPMVEAHLERSQQLPLSITFRPFYETHCTETEQSVLDLLAEDSYRWEKATISGSSEVYSTLNIRDDLPILHKLDLTVSSIFSEHVLEVPALFQSCPALQEAFINSGRYGGDLPVTVNLPFEQLLRYSASNPWTYHVRALHSAVNLVDCVLRLTGSQNVPTGSPVVLPYLRRLSTSTASVLGRLDTPLLRELYCCDHSATLHAYLKRLPELQRLFVGETTSATDIGCLLHAAPTVTNLFLYLPLPLTSDLFSLLEDPTTESNKTAAVPALRSLSLSLGPLDRSLGNPIDEDRLMRIVESRCEKGHLRSLNFYATRFTPSPTTLERIEVLGNKGMQIELFKRSNYLYGRMVPSVFQLFHDPYSFYEEFGSIFLDSE</sequence>
<keyword evidence="4" id="KW-1185">Reference proteome</keyword>
<proteinExistence type="predicted"/>
<keyword evidence="1" id="KW-0175">Coiled coil</keyword>
<evidence type="ECO:0000313" key="3">
    <source>
        <dbReference type="EMBL" id="KAF7370224.1"/>
    </source>
</evidence>
<gene>
    <name evidence="3" type="ORF">MSAN_00653200</name>
</gene>
<evidence type="ECO:0000256" key="1">
    <source>
        <dbReference type="SAM" id="Coils"/>
    </source>
</evidence>
<dbReference type="AlphaFoldDB" id="A0A8H7DCA9"/>
<protein>
    <submittedName>
        <fullName evidence="3">F-box domain-containing protein</fullName>
    </submittedName>
</protein>
<dbReference type="EMBL" id="JACAZH010000004">
    <property type="protein sequence ID" value="KAF7370224.1"/>
    <property type="molecule type" value="Genomic_DNA"/>
</dbReference>
<dbReference type="OrthoDB" id="3365698at2759"/>
<dbReference type="Proteomes" id="UP000623467">
    <property type="component" value="Unassembled WGS sequence"/>
</dbReference>
<evidence type="ECO:0000256" key="2">
    <source>
        <dbReference type="SAM" id="MobiDB-lite"/>
    </source>
</evidence>
<feature type="region of interest" description="Disordered" evidence="2">
    <location>
        <begin position="1"/>
        <end position="22"/>
    </location>
</feature>
<evidence type="ECO:0000313" key="4">
    <source>
        <dbReference type="Proteomes" id="UP000623467"/>
    </source>
</evidence>
<reference evidence="3" key="1">
    <citation type="submission" date="2020-05" db="EMBL/GenBank/DDBJ databases">
        <title>Mycena genomes resolve the evolution of fungal bioluminescence.</title>
        <authorList>
            <person name="Tsai I.J."/>
        </authorList>
    </citation>
    <scope>NUCLEOTIDE SEQUENCE</scope>
    <source>
        <strain evidence="3">160909Yilan</strain>
    </source>
</reference>
<dbReference type="SUPFAM" id="SSF52047">
    <property type="entry name" value="RNI-like"/>
    <property type="match status" value="1"/>
</dbReference>
<comment type="caution">
    <text evidence="3">The sequence shown here is derived from an EMBL/GenBank/DDBJ whole genome shotgun (WGS) entry which is preliminary data.</text>
</comment>